<dbReference type="InterPro" id="IPR051317">
    <property type="entry name" value="Gfo/Idh/MocA_oxidoreduct"/>
</dbReference>
<organism evidence="5 6">
    <name type="scientific">Bacillus thuringiensis</name>
    <dbReference type="NCBI Taxonomy" id="1428"/>
    <lineage>
        <taxon>Bacteria</taxon>
        <taxon>Bacillati</taxon>
        <taxon>Bacillota</taxon>
        <taxon>Bacilli</taxon>
        <taxon>Bacillales</taxon>
        <taxon>Bacillaceae</taxon>
        <taxon>Bacillus</taxon>
        <taxon>Bacillus cereus group</taxon>
    </lineage>
</organism>
<name>A0A1W6WQS8_BACTU</name>
<dbReference type="Gene3D" id="3.30.360.10">
    <property type="entry name" value="Dihydrodipicolinate Reductase, domain 2"/>
    <property type="match status" value="1"/>
</dbReference>
<dbReference type="SMR" id="A0A1W6WQS8"/>
<dbReference type="SUPFAM" id="SSF51735">
    <property type="entry name" value="NAD(P)-binding Rossmann-fold domains"/>
    <property type="match status" value="1"/>
</dbReference>
<reference evidence="5 6" key="1">
    <citation type="submission" date="2017-04" db="EMBL/GenBank/DDBJ databases">
        <title>Complete Genome Sequence of Bacillus thuringiensis type Strain ATCC 10792.</title>
        <authorList>
            <person name="Oh D.-H."/>
            <person name="Park B.-J."/>
            <person name="Shuai W."/>
            <person name="Chelliah R."/>
        </authorList>
    </citation>
    <scope>NUCLEOTIDE SEQUENCE [LARGE SCALE GENOMIC DNA]</scope>
    <source>
        <strain evidence="5 6">ATCC 10792</strain>
    </source>
</reference>
<evidence type="ECO:0000259" key="4">
    <source>
        <dbReference type="Pfam" id="PF02894"/>
    </source>
</evidence>
<evidence type="ECO:0000313" key="6">
    <source>
        <dbReference type="Proteomes" id="UP000194143"/>
    </source>
</evidence>
<dbReference type="Pfam" id="PF02894">
    <property type="entry name" value="GFO_IDH_MocA_C"/>
    <property type="match status" value="1"/>
</dbReference>
<proteinExistence type="inferred from homology"/>
<dbReference type="GO" id="GO:0016491">
    <property type="term" value="F:oxidoreductase activity"/>
    <property type="evidence" value="ECO:0007669"/>
    <property type="project" value="UniProtKB-KW"/>
</dbReference>
<protein>
    <submittedName>
        <fullName evidence="5">Oxidoreductase</fullName>
    </submittedName>
</protein>
<evidence type="ECO:0000256" key="2">
    <source>
        <dbReference type="ARBA" id="ARBA00023002"/>
    </source>
</evidence>
<dbReference type="GO" id="GO:0000166">
    <property type="term" value="F:nucleotide binding"/>
    <property type="evidence" value="ECO:0007669"/>
    <property type="project" value="InterPro"/>
</dbReference>
<keyword evidence="6" id="KW-1185">Reference proteome</keyword>
<dbReference type="RefSeq" id="WP_000719762.1">
    <property type="nucleotide sequence ID" value="NZ_CP021061.1"/>
</dbReference>
<dbReference type="InterPro" id="IPR004104">
    <property type="entry name" value="Gfo/Idh/MocA-like_OxRdtase_C"/>
</dbReference>
<feature type="domain" description="Gfo/Idh/MocA-like oxidoreductase N-terminal" evidence="3">
    <location>
        <begin position="4"/>
        <end position="121"/>
    </location>
</feature>
<dbReference type="Proteomes" id="UP000194143">
    <property type="component" value="Chromosome"/>
</dbReference>
<dbReference type="GeneID" id="67467905"/>
<dbReference type="NCBIfam" id="NF008607">
    <property type="entry name" value="PRK11579.1"/>
    <property type="match status" value="1"/>
</dbReference>
<feature type="domain" description="Gfo/Idh/MocA-like oxidoreductase C-terminal" evidence="4">
    <location>
        <begin position="133"/>
        <end position="341"/>
    </location>
</feature>
<dbReference type="PANTHER" id="PTHR43708:SF5">
    <property type="entry name" value="CONSERVED EXPRESSED OXIDOREDUCTASE (EUROFUNG)-RELATED"/>
    <property type="match status" value="1"/>
</dbReference>
<evidence type="ECO:0000256" key="1">
    <source>
        <dbReference type="ARBA" id="ARBA00010928"/>
    </source>
</evidence>
<keyword evidence="2" id="KW-0560">Oxidoreductase</keyword>
<dbReference type="AlphaFoldDB" id="A0A1W6WQS8"/>
<gene>
    <name evidence="5" type="ORF">CAB88_18130</name>
</gene>
<dbReference type="InterPro" id="IPR036291">
    <property type="entry name" value="NAD(P)-bd_dom_sf"/>
</dbReference>
<evidence type="ECO:0000259" key="3">
    <source>
        <dbReference type="Pfam" id="PF01408"/>
    </source>
</evidence>
<dbReference type="Gene3D" id="3.40.50.720">
    <property type="entry name" value="NAD(P)-binding Rossmann-like Domain"/>
    <property type="match status" value="1"/>
</dbReference>
<accession>A0A1W6WQS8</accession>
<dbReference type="PANTHER" id="PTHR43708">
    <property type="entry name" value="CONSERVED EXPRESSED OXIDOREDUCTASE (EUROFUNG)"/>
    <property type="match status" value="1"/>
</dbReference>
<sequence>MKKIGVGIVGFGFSSTTFHIPLLQTIEEYDIRAVLSSKEEVVKETLPNANVVSTIDELVKRADVDLIVITSPNTTHFPYVKEAILNGKHVVVEKPFVVSIEEGEELITLAEQYNVMLSVYHNRRFDNDFLTIKKLLEENRVGNVYAYESNFDRFRPHVRDRWREKNLPGSGILYDLGSHLIDQALSIFGKPDAISADVIKQRPGAEVDDYFHIVLHYGVKRVILRSSSYVKKAGPHFIVHGEKGSIVKYGMDSQEEQLKNGMKPGDNGYGVDDEENFATLETEESLERIPTEVGCYDNYYKGVRDSILNGEELPVTAKEGLDVIKLIQLAIESSEKGRVISIK</sequence>
<dbReference type="EMBL" id="CP021061">
    <property type="protein sequence ID" value="ARP58867.1"/>
    <property type="molecule type" value="Genomic_DNA"/>
</dbReference>
<comment type="similarity">
    <text evidence="1">Belongs to the Gfo/Idh/MocA family.</text>
</comment>
<dbReference type="InterPro" id="IPR000683">
    <property type="entry name" value="Gfo/Idh/MocA-like_OxRdtase_N"/>
</dbReference>
<evidence type="ECO:0000313" key="5">
    <source>
        <dbReference type="EMBL" id="ARP58867.1"/>
    </source>
</evidence>
<dbReference type="Pfam" id="PF01408">
    <property type="entry name" value="GFO_IDH_MocA"/>
    <property type="match status" value="1"/>
</dbReference>